<dbReference type="Proteomes" id="UP000608662">
    <property type="component" value="Unassembled WGS sequence"/>
</dbReference>
<proteinExistence type="predicted"/>
<dbReference type="Pfam" id="PF01966">
    <property type="entry name" value="HD"/>
    <property type="match status" value="1"/>
</dbReference>
<protein>
    <submittedName>
        <fullName evidence="3">HD domain-containing protein</fullName>
    </submittedName>
</protein>
<evidence type="ECO:0000313" key="4">
    <source>
        <dbReference type="Proteomes" id="UP000608662"/>
    </source>
</evidence>
<accession>A0A847UEG1</accession>
<dbReference type="AlphaFoldDB" id="A0A847UEG1"/>
<dbReference type="OrthoDB" id="17914at2157"/>
<feature type="compositionally biased region" description="Basic and acidic residues" evidence="1">
    <location>
        <begin position="9"/>
        <end position="22"/>
    </location>
</feature>
<reference evidence="3" key="1">
    <citation type="submission" date="2019-12" db="EMBL/GenBank/DDBJ databases">
        <title>Whole-genome sequence of Halomicrobium mukohataei pws1.</title>
        <authorList>
            <person name="Verma D.K."/>
            <person name="Gopal K."/>
            <person name="Prasad E.S."/>
        </authorList>
    </citation>
    <scope>NUCLEOTIDE SEQUENCE</scope>
    <source>
        <strain evidence="3">Pws1</strain>
    </source>
</reference>
<gene>
    <name evidence="3" type="ORF">GOC74_05810</name>
</gene>
<name>A0A847UEG1_9EURY</name>
<feature type="domain" description="HD" evidence="2">
    <location>
        <begin position="42"/>
        <end position="148"/>
    </location>
</feature>
<evidence type="ECO:0000313" key="3">
    <source>
        <dbReference type="EMBL" id="NLV09441.1"/>
    </source>
</evidence>
<dbReference type="PANTHER" id="PTHR33594:SF1">
    <property type="entry name" value="HD_PDEASE DOMAIN-CONTAINING PROTEIN"/>
    <property type="match status" value="1"/>
</dbReference>
<dbReference type="SUPFAM" id="SSF109604">
    <property type="entry name" value="HD-domain/PDEase-like"/>
    <property type="match status" value="1"/>
</dbReference>
<feature type="region of interest" description="Disordered" evidence="1">
    <location>
        <begin position="1"/>
        <end position="24"/>
    </location>
</feature>
<sequence>MLSNPPPTRGEHPGGPRHRDDPFPTVAANVREHLSADASGHDMHHVWRVFRLAQRFADELDADSEVVGCAALVHDLHRVLGDGTGCDPEETLSVIEEMLEGTGIGDERTGAVQHCVAVHDDLEFRDEDPEPETIEAKILRDADNLDAMGAVGVARTFAFGGVHGTPLWDPDGEDYSQIYHFEDKLLRLQNELHTDPAQQLAEERHAFLETFFERFLAEWHGEA</sequence>
<dbReference type="CDD" id="cd00077">
    <property type="entry name" value="HDc"/>
    <property type="match status" value="1"/>
</dbReference>
<comment type="caution">
    <text evidence="3">The sequence shown here is derived from an EMBL/GenBank/DDBJ whole genome shotgun (WGS) entry which is preliminary data.</text>
</comment>
<evidence type="ECO:0000256" key="1">
    <source>
        <dbReference type="SAM" id="MobiDB-lite"/>
    </source>
</evidence>
<dbReference type="SMART" id="SM00471">
    <property type="entry name" value="HDc"/>
    <property type="match status" value="1"/>
</dbReference>
<dbReference type="EMBL" id="WOYG01000001">
    <property type="protein sequence ID" value="NLV09441.1"/>
    <property type="molecule type" value="Genomic_DNA"/>
</dbReference>
<evidence type="ECO:0000259" key="2">
    <source>
        <dbReference type="PROSITE" id="PS51831"/>
    </source>
</evidence>
<dbReference type="Gene3D" id="1.10.3210.50">
    <property type="match status" value="1"/>
</dbReference>
<dbReference type="PANTHER" id="PTHR33594">
    <property type="entry name" value="SUPERFAMILY HYDROLASE, PUTATIVE (AFU_ORTHOLOGUE AFUA_1G03035)-RELATED"/>
    <property type="match status" value="1"/>
</dbReference>
<organism evidence="3 4">
    <name type="scientific">Halomicrobium mukohataei</name>
    <dbReference type="NCBI Taxonomy" id="57705"/>
    <lineage>
        <taxon>Archaea</taxon>
        <taxon>Methanobacteriati</taxon>
        <taxon>Methanobacteriota</taxon>
        <taxon>Stenosarchaea group</taxon>
        <taxon>Halobacteria</taxon>
        <taxon>Halobacteriales</taxon>
        <taxon>Haloarculaceae</taxon>
        <taxon>Halomicrobium</taxon>
    </lineage>
</organism>
<dbReference type="PROSITE" id="PS51831">
    <property type="entry name" value="HD"/>
    <property type="match status" value="1"/>
</dbReference>
<dbReference type="InterPro" id="IPR003607">
    <property type="entry name" value="HD/PDEase_dom"/>
</dbReference>
<dbReference type="InterPro" id="IPR006674">
    <property type="entry name" value="HD_domain"/>
</dbReference>